<dbReference type="InterPro" id="IPR037144">
    <property type="entry name" value="Peptidase_M1_pepN_C_sf"/>
</dbReference>
<evidence type="ECO:0000256" key="9">
    <source>
        <dbReference type="ARBA" id="ARBA00022801"/>
    </source>
</evidence>
<evidence type="ECO:0000256" key="3">
    <source>
        <dbReference type="ARBA" id="ARBA00010136"/>
    </source>
</evidence>
<dbReference type="EC" id="3.4.11.2" evidence="4 12"/>
<feature type="domain" description="Peptidase M1 alanyl aminopeptidase Ig-like fold" evidence="14">
    <location>
        <begin position="448"/>
        <end position="552"/>
    </location>
</feature>
<dbReference type="Pfam" id="PF17432">
    <property type="entry name" value="DUF3458_C"/>
    <property type="match status" value="1"/>
</dbReference>
<evidence type="ECO:0000256" key="4">
    <source>
        <dbReference type="ARBA" id="ARBA00012564"/>
    </source>
</evidence>
<dbReference type="GO" id="GO:0008270">
    <property type="term" value="F:zinc ion binding"/>
    <property type="evidence" value="ECO:0007669"/>
    <property type="project" value="InterPro"/>
</dbReference>
<dbReference type="SUPFAM" id="SSF55486">
    <property type="entry name" value="Metalloproteases ('zincins'), catalytic domain"/>
    <property type="match status" value="1"/>
</dbReference>
<feature type="domain" description="Aminopeptidase N-like N-terminal" evidence="16">
    <location>
        <begin position="40"/>
        <end position="190"/>
    </location>
</feature>
<dbReference type="EMBL" id="VYXP01000005">
    <property type="protein sequence ID" value="KAA9131260.1"/>
    <property type="molecule type" value="Genomic_DNA"/>
</dbReference>
<dbReference type="FunFam" id="2.60.40.1840:FF:000001">
    <property type="entry name" value="Aminopeptidase N"/>
    <property type="match status" value="1"/>
</dbReference>
<evidence type="ECO:0000256" key="8">
    <source>
        <dbReference type="ARBA" id="ARBA00022723"/>
    </source>
</evidence>
<reference evidence="17 18" key="1">
    <citation type="submission" date="2019-09" db="EMBL/GenBank/DDBJ databases">
        <title>Wenzhouxiangella sp. Genome sequencing and assembly.</title>
        <authorList>
            <person name="Zhang R."/>
        </authorList>
    </citation>
    <scope>NUCLEOTIDE SEQUENCE [LARGE SCALE GENOMIC DNA]</scope>
    <source>
        <strain evidence="17 18">W260</strain>
    </source>
</reference>
<dbReference type="Gene3D" id="1.10.390.10">
    <property type="entry name" value="Neutral Protease Domain 2"/>
    <property type="match status" value="1"/>
</dbReference>
<dbReference type="InterPro" id="IPR027268">
    <property type="entry name" value="Peptidase_M4/M1_CTD_sf"/>
</dbReference>
<dbReference type="FunFam" id="3.30.2010.30:FF:000002">
    <property type="entry name" value="Putative aminopeptidase N"/>
    <property type="match status" value="1"/>
</dbReference>
<evidence type="ECO:0000259" key="13">
    <source>
        <dbReference type="Pfam" id="PF01433"/>
    </source>
</evidence>
<evidence type="ECO:0000256" key="12">
    <source>
        <dbReference type="NCBIfam" id="TIGR02414"/>
    </source>
</evidence>
<keyword evidence="18" id="KW-1185">Reference proteome</keyword>
<evidence type="ECO:0000313" key="17">
    <source>
        <dbReference type="EMBL" id="KAA9131260.1"/>
    </source>
</evidence>
<proteinExistence type="inferred from homology"/>
<keyword evidence="10" id="KW-0862">Zinc</keyword>
<comment type="similarity">
    <text evidence="3">Belongs to the peptidase M1 family.</text>
</comment>
<evidence type="ECO:0000256" key="6">
    <source>
        <dbReference type="ARBA" id="ARBA00022438"/>
    </source>
</evidence>
<dbReference type="InterPro" id="IPR001930">
    <property type="entry name" value="Peptidase_M1"/>
</dbReference>
<keyword evidence="7" id="KW-0645">Protease</keyword>
<dbReference type="Gene3D" id="2.60.40.1840">
    <property type="match status" value="1"/>
</dbReference>
<accession>A0A5N0T8J4</accession>
<dbReference type="SUPFAM" id="SSF63737">
    <property type="entry name" value="Leukotriene A4 hydrolase N-terminal domain"/>
    <property type="match status" value="1"/>
</dbReference>
<dbReference type="CDD" id="cd09600">
    <property type="entry name" value="M1_APN"/>
    <property type="match status" value="1"/>
</dbReference>
<comment type="caution">
    <text evidence="17">The sequence shown here is derived from an EMBL/GenBank/DDBJ whole genome shotgun (WGS) entry which is preliminary data.</text>
</comment>
<evidence type="ECO:0000256" key="2">
    <source>
        <dbReference type="ARBA" id="ARBA00001947"/>
    </source>
</evidence>
<keyword evidence="11" id="KW-0482">Metalloprotease</keyword>
<dbReference type="Proteomes" id="UP000325372">
    <property type="component" value="Unassembled WGS sequence"/>
</dbReference>
<dbReference type="InterPro" id="IPR042097">
    <property type="entry name" value="Aminopeptidase_N-like_N_sf"/>
</dbReference>
<dbReference type="Gene3D" id="2.60.40.1730">
    <property type="entry name" value="tricorn interacting facor f3 domain"/>
    <property type="match status" value="1"/>
</dbReference>
<organism evidence="17 18">
    <name type="scientific">Marinihelvus fidelis</name>
    <dbReference type="NCBI Taxonomy" id="2613842"/>
    <lineage>
        <taxon>Bacteria</taxon>
        <taxon>Pseudomonadati</taxon>
        <taxon>Pseudomonadota</taxon>
        <taxon>Gammaproteobacteria</taxon>
        <taxon>Chromatiales</taxon>
        <taxon>Wenzhouxiangellaceae</taxon>
        <taxon>Marinihelvus</taxon>
    </lineage>
</organism>
<evidence type="ECO:0000256" key="11">
    <source>
        <dbReference type="ARBA" id="ARBA00023049"/>
    </source>
</evidence>
<keyword evidence="6 17" id="KW-0031">Aminopeptidase</keyword>
<evidence type="ECO:0000259" key="15">
    <source>
        <dbReference type="Pfam" id="PF17432"/>
    </source>
</evidence>
<feature type="domain" description="Peptidase M1 alanyl aminopeptidase C-terminal" evidence="15">
    <location>
        <begin position="556"/>
        <end position="876"/>
    </location>
</feature>
<comment type="cofactor">
    <cofactor evidence="2">
        <name>Zn(2+)</name>
        <dbReference type="ChEBI" id="CHEBI:29105"/>
    </cofactor>
</comment>
<dbReference type="Pfam" id="PF01433">
    <property type="entry name" value="Peptidase_M1"/>
    <property type="match status" value="1"/>
</dbReference>
<dbReference type="InterPro" id="IPR035414">
    <property type="entry name" value="Peptidase_M1_pepN_Ig-like"/>
</dbReference>
<dbReference type="PRINTS" id="PR00756">
    <property type="entry name" value="ALADIPTASE"/>
</dbReference>
<dbReference type="GO" id="GO:0008237">
    <property type="term" value="F:metallopeptidase activity"/>
    <property type="evidence" value="ECO:0007669"/>
    <property type="project" value="UniProtKB-UniRule"/>
</dbReference>
<dbReference type="InterPro" id="IPR014782">
    <property type="entry name" value="Peptidase_M1_dom"/>
</dbReference>
<evidence type="ECO:0000256" key="7">
    <source>
        <dbReference type="ARBA" id="ARBA00022670"/>
    </source>
</evidence>
<dbReference type="Gene3D" id="3.30.2010.30">
    <property type="match status" value="1"/>
</dbReference>
<evidence type="ECO:0000256" key="10">
    <source>
        <dbReference type="ARBA" id="ARBA00022833"/>
    </source>
</evidence>
<dbReference type="Pfam" id="PF17900">
    <property type="entry name" value="Peptidase_M1_N"/>
    <property type="match status" value="1"/>
</dbReference>
<comment type="catalytic activity">
    <reaction evidence="1">
        <text>Release of an N-terminal amino acid, Xaa-|-Yaa- from a peptide, amide or arylamide. Xaa is preferably Ala, but may be most amino acids including Pro (slow action). When a terminal hydrophobic residue is followed by a prolyl residue, the two may be released as an intact Xaa-Pro dipeptide.</text>
        <dbReference type="EC" id="3.4.11.2"/>
    </reaction>
</comment>
<dbReference type="AlphaFoldDB" id="A0A5N0T8J4"/>
<dbReference type="RefSeq" id="WP_150863909.1">
    <property type="nucleotide sequence ID" value="NZ_VYXP01000005.1"/>
</dbReference>
<dbReference type="InterPro" id="IPR024601">
    <property type="entry name" value="Peptidase_M1_pepN_C"/>
</dbReference>
<keyword evidence="9 17" id="KW-0378">Hydrolase</keyword>
<sequence>MSKGQRPQSVQRADYTPYPWRLDQVELHVGVHDDHTLVQAAIDFESVSGEPGDIALDAVDLEIIAIELDGEVVAEDRITREGERLVIHDAPARCRVVTKQRIHPEANTALEGLYGAGRHFLTQCEPEGFRKIACFPDRPDVMARYTVTIEANRERFPVLLSNGNLVAEGDAGNGRHWCRWEDPFPKPSYLFALVAGDFVFTEDHFTTCSGREVTLRIYVEDGNLDRCDYAMASLINAMRWDEERFGLEYDLDIYNIVATSEFNMGAMENKSLNIFNTRYVLARPDTATDIDYQGIEGVIGHEYFHNWTGNRVTCRDWFQLTLKEGLTVFRDEEFSADMQSRAVKRIQDIRDLRLRQFPEDAGPMSHPIRPDHYVEINNFYTATVYQKGATVIRMYHTLLGEEGFQEGMRLYFERHDGQAVTCDDFLAAMADANDVDLSAFSRWYAQSGTPVVTVDTTWDAAAGTLRVTLEQQTPATHDQADKQPLVIPFAIGLLSRAGEPLALTVDGEAVDGDTAVLLLEKARQSYEFSGLAEAPVPSLLRDFSAPVKVRYDYTEAELATLIAHDSDHFARWEAAQRLAAGTILDQVAVLAAGGELNPPRALDTAFAGLLDDSDADPALVAEALTLPTEEGLGEMMEGQVDVDGIHAARQFTRRSLAQSLGPRLRERYTALDDGASYNYGSDSIARRSLKNVCLSYLALTDRGVGLVHRQLEHCDNMTDSLAALRSLVIDDLPGAPEALADFAERWDADALVMDKWFVIQAIRPGHDTVGTVRDLMGHPRFSLRNPNKVRALIGAFAMLNPTGFHAPDGEGYRFLADQVIALDRINPQVAARLAGSFNRWPRYDAPRRERMKAELARIADTDGLSNDVYEIVSNALD</sequence>
<evidence type="ECO:0000259" key="14">
    <source>
        <dbReference type="Pfam" id="PF11940"/>
    </source>
</evidence>
<evidence type="ECO:0000259" key="16">
    <source>
        <dbReference type="Pfam" id="PF17900"/>
    </source>
</evidence>
<dbReference type="Pfam" id="PF11940">
    <property type="entry name" value="DUF3458"/>
    <property type="match status" value="1"/>
</dbReference>
<name>A0A5N0T8J4_9GAMM</name>
<dbReference type="InterPro" id="IPR012779">
    <property type="entry name" value="Peptidase_M1_pepN"/>
</dbReference>
<dbReference type="PANTHER" id="PTHR46322:SF1">
    <property type="entry name" value="PUROMYCIN-SENSITIVE AMINOPEPTIDASE"/>
    <property type="match status" value="1"/>
</dbReference>
<evidence type="ECO:0000256" key="5">
    <source>
        <dbReference type="ARBA" id="ARBA00015611"/>
    </source>
</evidence>
<gene>
    <name evidence="17" type="primary">pepN</name>
    <name evidence="17" type="ORF">F3N42_07990</name>
</gene>
<dbReference type="NCBIfam" id="TIGR02414">
    <property type="entry name" value="pepN_proteo"/>
    <property type="match status" value="1"/>
</dbReference>
<dbReference type="GO" id="GO:0016285">
    <property type="term" value="F:alanyl aminopeptidase activity"/>
    <property type="evidence" value="ECO:0007669"/>
    <property type="project" value="UniProtKB-EC"/>
</dbReference>
<evidence type="ECO:0000313" key="18">
    <source>
        <dbReference type="Proteomes" id="UP000325372"/>
    </source>
</evidence>
<dbReference type="InterPro" id="IPR045357">
    <property type="entry name" value="Aminopeptidase_N-like_N"/>
</dbReference>
<keyword evidence="8" id="KW-0479">Metal-binding</keyword>
<dbReference type="Gene3D" id="1.25.50.10">
    <property type="entry name" value="Peptidase M1, alanyl aminopeptidase, C-terminal domain"/>
    <property type="match status" value="1"/>
</dbReference>
<evidence type="ECO:0000256" key="1">
    <source>
        <dbReference type="ARBA" id="ARBA00000098"/>
    </source>
</evidence>
<dbReference type="PANTHER" id="PTHR46322">
    <property type="entry name" value="PUROMYCIN-SENSITIVE AMINOPEPTIDASE"/>
    <property type="match status" value="1"/>
</dbReference>
<dbReference type="InterPro" id="IPR038438">
    <property type="entry name" value="PepN_Ig-like_sf"/>
</dbReference>
<dbReference type="FunFam" id="1.10.390.10:FF:000002">
    <property type="entry name" value="Aminopeptidase N"/>
    <property type="match status" value="1"/>
</dbReference>
<dbReference type="GO" id="GO:0006508">
    <property type="term" value="P:proteolysis"/>
    <property type="evidence" value="ECO:0007669"/>
    <property type="project" value="UniProtKB-UniRule"/>
</dbReference>
<protein>
    <recommendedName>
        <fullName evidence="5 12">Aminopeptidase N</fullName>
        <ecNumber evidence="4 12">3.4.11.2</ecNumber>
    </recommendedName>
</protein>
<feature type="domain" description="Peptidase M1 membrane alanine aminopeptidase" evidence="13">
    <location>
        <begin position="229"/>
        <end position="443"/>
    </location>
</feature>